<feature type="binding site" evidence="7">
    <location>
        <position position="100"/>
    </location>
    <ligand>
        <name>S-adenosyl-L-methionine</name>
        <dbReference type="ChEBI" id="CHEBI:59789"/>
    </ligand>
</feature>
<dbReference type="CDD" id="cd02440">
    <property type="entry name" value="AdoMet_MTases"/>
    <property type="match status" value="1"/>
</dbReference>
<dbReference type="PANTHER" id="PTHR11727:SF7">
    <property type="entry name" value="DIMETHYLADENOSINE TRANSFERASE-RELATED"/>
    <property type="match status" value="1"/>
</dbReference>
<keyword evidence="2" id="KW-0698">rRNA processing</keyword>
<dbReference type="Proteomes" id="UP000034799">
    <property type="component" value="Unassembled WGS sequence"/>
</dbReference>
<dbReference type="PANTHER" id="PTHR11727">
    <property type="entry name" value="DIMETHYLADENOSINE TRANSFERASE"/>
    <property type="match status" value="1"/>
</dbReference>
<evidence type="ECO:0000256" key="1">
    <source>
        <dbReference type="ARBA" id="ARBA00022490"/>
    </source>
</evidence>
<evidence type="ECO:0000313" key="10">
    <source>
        <dbReference type="Proteomes" id="UP000034799"/>
    </source>
</evidence>
<name>A0A0G0MYA3_9BACT</name>
<dbReference type="GO" id="GO:0000179">
    <property type="term" value="F:rRNA (adenine-N6,N6-)-dimethyltransferase activity"/>
    <property type="evidence" value="ECO:0007669"/>
    <property type="project" value="UniProtKB-UniRule"/>
</dbReference>
<dbReference type="PROSITE" id="PS51689">
    <property type="entry name" value="SAM_RNA_A_N6_MT"/>
    <property type="match status" value="1"/>
</dbReference>
<dbReference type="InterPro" id="IPR020596">
    <property type="entry name" value="rRNA_Ade_Mease_Trfase_CS"/>
</dbReference>
<comment type="caution">
    <text evidence="7">Lacks conserved residue(s) required for the propagation of feature annotation.</text>
</comment>
<evidence type="ECO:0000313" key="9">
    <source>
        <dbReference type="EMBL" id="KKR05531.1"/>
    </source>
</evidence>
<feature type="binding site" evidence="7">
    <location>
        <position position="37"/>
    </location>
    <ligand>
        <name>S-adenosyl-L-methionine</name>
        <dbReference type="ChEBI" id="CHEBI:59789"/>
    </ligand>
</feature>
<comment type="caution">
    <text evidence="9">The sequence shown here is derived from an EMBL/GenBank/DDBJ whole genome shotgun (WGS) entry which is preliminary data.</text>
</comment>
<evidence type="ECO:0000256" key="6">
    <source>
        <dbReference type="ARBA" id="ARBA00022884"/>
    </source>
</evidence>
<sequence>MKLNKSLGQNFFNNPNLADWIVEQVATENPGSIIEIGPGDGYFTKRLLNVTSNITAIEKDSELAKFLKQKVPSIQVINEDILKINFNPDNYTQPLVLYGSLPYNISKPIITQFVQYSEIKAMFFIVQKEVAEKYISKDGKSSILSILTSFFADVEILKYIKPGNFIPKPKVDSALIKITPREIDKTIDINRLTTIVKKAFGNPRKTLRNNLRGYNLSGIPEDILNKRPENLRASDFKAISNQIVL</sequence>
<dbReference type="Gene3D" id="3.40.50.150">
    <property type="entry name" value="Vaccinia Virus protein VP39"/>
    <property type="match status" value="1"/>
</dbReference>
<evidence type="ECO:0000256" key="2">
    <source>
        <dbReference type="ARBA" id="ARBA00022552"/>
    </source>
</evidence>
<dbReference type="SUPFAM" id="SSF53335">
    <property type="entry name" value="S-adenosyl-L-methionine-dependent methyltransferases"/>
    <property type="match status" value="1"/>
</dbReference>
<proteinExistence type="inferred from homology"/>
<dbReference type="InterPro" id="IPR023165">
    <property type="entry name" value="rRNA_Ade_diMease-like_C"/>
</dbReference>
<feature type="binding site" evidence="7">
    <location>
        <position position="10"/>
    </location>
    <ligand>
        <name>S-adenosyl-L-methionine</name>
        <dbReference type="ChEBI" id="CHEBI:59789"/>
    </ligand>
</feature>
<dbReference type="EMBL" id="LBWK01000002">
    <property type="protein sequence ID" value="KKR05531.1"/>
    <property type="molecule type" value="Genomic_DNA"/>
</dbReference>
<dbReference type="InterPro" id="IPR011530">
    <property type="entry name" value="rRNA_adenine_dimethylase"/>
</dbReference>
<keyword evidence="4 7" id="KW-0808">Transferase</keyword>
<dbReference type="STRING" id="1619100.UT34_C0002G0038"/>
<feature type="binding site" evidence="7">
    <location>
        <position position="58"/>
    </location>
    <ligand>
        <name>S-adenosyl-L-methionine</name>
        <dbReference type="ChEBI" id="CHEBI:59789"/>
    </ligand>
</feature>
<evidence type="ECO:0000256" key="3">
    <source>
        <dbReference type="ARBA" id="ARBA00022603"/>
    </source>
</evidence>
<dbReference type="Gene3D" id="1.10.8.100">
    <property type="entry name" value="Ribosomal RNA adenine dimethylase-like, domain 2"/>
    <property type="match status" value="1"/>
</dbReference>
<evidence type="ECO:0000259" key="8">
    <source>
        <dbReference type="SMART" id="SM00650"/>
    </source>
</evidence>
<feature type="domain" description="Ribosomal RNA adenine methylase transferase N-terminal" evidence="8">
    <location>
        <begin position="17"/>
        <end position="182"/>
    </location>
</feature>
<dbReference type="SMART" id="SM00650">
    <property type="entry name" value="rADc"/>
    <property type="match status" value="1"/>
</dbReference>
<evidence type="ECO:0000256" key="4">
    <source>
        <dbReference type="ARBA" id="ARBA00022679"/>
    </source>
</evidence>
<keyword evidence="6 7" id="KW-0694">RNA-binding</keyword>
<reference evidence="9 10" key="1">
    <citation type="journal article" date="2015" name="Nature">
        <title>rRNA introns, odd ribosomes, and small enigmatic genomes across a large radiation of phyla.</title>
        <authorList>
            <person name="Brown C.T."/>
            <person name="Hug L.A."/>
            <person name="Thomas B.C."/>
            <person name="Sharon I."/>
            <person name="Castelle C.J."/>
            <person name="Singh A."/>
            <person name="Wilkins M.J."/>
            <person name="Williams K.H."/>
            <person name="Banfield J.F."/>
        </authorList>
    </citation>
    <scope>NUCLEOTIDE SEQUENCE [LARGE SCALE GENOMIC DNA]</scope>
</reference>
<dbReference type="NCBIfam" id="TIGR00755">
    <property type="entry name" value="ksgA"/>
    <property type="match status" value="1"/>
</dbReference>
<evidence type="ECO:0000256" key="5">
    <source>
        <dbReference type="ARBA" id="ARBA00022691"/>
    </source>
</evidence>
<dbReference type="PATRIC" id="fig|1619100.3.peg.585"/>
<protein>
    <submittedName>
        <fullName evidence="9">Ribosomal RNA small subunit methyltransferase A</fullName>
    </submittedName>
</protein>
<keyword evidence="1" id="KW-0963">Cytoplasm</keyword>
<feature type="binding site" evidence="7">
    <location>
        <position position="80"/>
    </location>
    <ligand>
        <name>S-adenosyl-L-methionine</name>
        <dbReference type="ChEBI" id="CHEBI:59789"/>
    </ligand>
</feature>
<dbReference type="PROSITE" id="PS01131">
    <property type="entry name" value="RRNA_A_DIMETH"/>
    <property type="match status" value="1"/>
</dbReference>
<evidence type="ECO:0000256" key="7">
    <source>
        <dbReference type="PROSITE-ProRule" id="PRU01026"/>
    </source>
</evidence>
<dbReference type="InterPro" id="IPR001737">
    <property type="entry name" value="KsgA/Erm"/>
</dbReference>
<dbReference type="InterPro" id="IPR029063">
    <property type="entry name" value="SAM-dependent_MTases_sf"/>
</dbReference>
<accession>A0A0G0MYA3</accession>
<gene>
    <name evidence="9" type="ORF">UT34_C0002G0038</name>
</gene>
<dbReference type="AlphaFoldDB" id="A0A0G0MYA3"/>
<dbReference type="InterPro" id="IPR020598">
    <property type="entry name" value="rRNA_Ade_methylase_Trfase_N"/>
</dbReference>
<keyword evidence="3 7" id="KW-0489">Methyltransferase</keyword>
<dbReference type="GO" id="GO:0003723">
    <property type="term" value="F:RNA binding"/>
    <property type="evidence" value="ECO:0007669"/>
    <property type="project" value="UniProtKB-UniRule"/>
</dbReference>
<keyword evidence="5 7" id="KW-0949">S-adenosyl-L-methionine</keyword>
<organism evidence="9 10">
    <name type="scientific">candidate division WS6 bacterium GW2011_GWF2_39_15</name>
    <dbReference type="NCBI Taxonomy" id="1619100"/>
    <lineage>
        <taxon>Bacteria</taxon>
        <taxon>Candidatus Dojkabacteria</taxon>
    </lineage>
</organism>
<comment type="similarity">
    <text evidence="7">Belongs to the class I-like SAM-binding methyltransferase superfamily. rRNA adenine N(6)-methyltransferase family.</text>
</comment>
<dbReference type="Pfam" id="PF00398">
    <property type="entry name" value="RrnaAD"/>
    <property type="match status" value="1"/>
</dbReference>